<dbReference type="InterPro" id="IPR036388">
    <property type="entry name" value="WH-like_DNA-bd_sf"/>
</dbReference>
<dbReference type="Gene3D" id="3.40.1410.10">
    <property type="entry name" value="Chorismate lyase-like"/>
    <property type="match status" value="1"/>
</dbReference>
<dbReference type="Pfam" id="PF00392">
    <property type="entry name" value="GntR"/>
    <property type="match status" value="1"/>
</dbReference>
<sequence length="246" mass="27258">MDPRLARISLDTGIATPLYHQLAQQLGGAIETGHWQAGEALPSERALAETLSISRITARKALEQLAQQGLIRRTHGSGTFIAPRFNEPLTRLASFTELLAQRGFTPNSRWLSRQIEWPTSEEAFRLGLRSDMQIARLKRLRLADDVVMAVEETCLPVSVLPAPETIGSSLYQALEDLGRPIMRALQHISAVNADAETAALVSVPTGQALLEVTRLGYLADGSPAELSVSYCRTHYYDFMVELHRRR</sequence>
<feature type="domain" description="HTH gntR-type" evidence="4">
    <location>
        <begin position="16"/>
        <end position="84"/>
    </location>
</feature>
<dbReference type="Gene3D" id="1.10.10.10">
    <property type="entry name" value="Winged helix-like DNA-binding domain superfamily/Winged helix DNA-binding domain"/>
    <property type="match status" value="1"/>
</dbReference>
<name>A0A084IL77_SALHC</name>
<dbReference type="PANTHER" id="PTHR44846">
    <property type="entry name" value="MANNOSYL-D-GLYCERATE TRANSPORT/METABOLISM SYSTEM REPRESSOR MNGR-RELATED"/>
    <property type="match status" value="1"/>
</dbReference>
<gene>
    <name evidence="5" type="ORF">C41B8_09681</name>
</gene>
<organism evidence="5 6">
    <name type="scientific">Salinisphaera hydrothermalis (strain C41B8)</name>
    <dbReference type="NCBI Taxonomy" id="1304275"/>
    <lineage>
        <taxon>Bacteria</taxon>
        <taxon>Pseudomonadati</taxon>
        <taxon>Pseudomonadota</taxon>
        <taxon>Gammaproteobacteria</taxon>
        <taxon>Salinisphaerales</taxon>
        <taxon>Salinisphaeraceae</taxon>
        <taxon>Salinisphaera</taxon>
    </lineage>
</organism>
<dbReference type="GO" id="GO:0045892">
    <property type="term" value="P:negative regulation of DNA-templated transcription"/>
    <property type="evidence" value="ECO:0007669"/>
    <property type="project" value="TreeGrafter"/>
</dbReference>
<dbReference type="InterPro" id="IPR028978">
    <property type="entry name" value="Chorismate_lyase_/UTRA_dom_sf"/>
</dbReference>
<dbReference type="PRINTS" id="PR00035">
    <property type="entry name" value="HTHGNTR"/>
</dbReference>
<dbReference type="RefSeq" id="WP_037337201.1">
    <property type="nucleotide sequence ID" value="NZ_APNK01000012.1"/>
</dbReference>
<evidence type="ECO:0000259" key="4">
    <source>
        <dbReference type="PROSITE" id="PS50949"/>
    </source>
</evidence>
<dbReference type="PANTHER" id="PTHR44846:SF1">
    <property type="entry name" value="MANNOSYL-D-GLYCERATE TRANSPORT_METABOLISM SYSTEM REPRESSOR MNGR-RELATED"/>
    <property type="match status" value="1"/>
</dbReference>
<keyword evidence="1" id="KW-0805">Transcription regulation</keyword>
<dbReference type="EMBL" id="APNK01000012">
    <property type="protein sequence ID" value="KEZ77461.1"/>
    <property type="molecule type" value="Genomic_DNA"/>
</dbReference>
<evidence type="ECO:0000256" key="1">
    <source>
        <dbReference type="ARBA" id="ARBA00023015"/>
    </source>
</evidence>
<dbReference type="InterPro" id="IPR011663">
    <property type="entry name" value="UTRA"/>
</dbReference>
<dbReference type="GO" id="GO:0003677">
    <property type="term" value="F:DNA binding"/>
    <property type="evidence" value="ECO:0007669"/>
    <property type="project" value="UniProtKB-KW"/>
</dbReference>
<keyword evidence="3" id="KW-0804">Transcription</keyword>
<keyword evidence="2" id="KW-0238">DNA-binding</keyword>
<dbReference type="InterPro" id="IPR036390">
    <property type="entry name" value="WH_DNA-bd_sf"/>
</dbReference>
<dbReference type="SMART" id="SM00866">
    <property type="entry name" value="UTRA"/>
    <property type="match status" value="1"/>
</dbReference>
<protein>
    <submittedName>
        <fullName evidence="5">GntR family transcriptional regulator</fullName>
    </submittedName>
</protein>
<dbReference type="GO" id="GO:0003700">
    <property type="term" value="F:DNA-binding transcription factor activity"/>
    <property type="evidence" value="ECO:0007669"/>
    <property type="project" value="InterPro"/>
</dbReference>
<dbReference type="Pfam" id="PF07702">
    <property type="entry name" value="UTRA"/>
    <property type="match status" value="1"/>
</dbReference>
<evidence type="ECO:0000313" key="5">
    <source>
        <dbReference type="EMBL" id="KEZ77461.1"/>
    </source>
</evidence>
<comment type="caution">
    <text evidence="5">The sequence shown here is derived from an EMBL/GenBank/DDBJ whole genome shotgun (WGS) entry which is preliminary data.</text>
</comment>
<dbReference type="CDD" id="cd07377">
    <property type="entry name" value="WHTH_GntR"/>
    <property type="match status" value="1"/>
</dbReference>
<evidence type="ECO:0000256" key="3">
    <source>
        <dbReference type="ARBA" id="ARBA00023163"/>
    </source>
</evidence>
<dbReference type="InterPro" id="IPR050679">
    <property type="entry name" value="Bact_HTH_transcr_reg"/>
</dbReference>
<dbReference type="InterPro" id="IPR000524">
    <property type="entry name" value="Tscrpt_reg_HTH_GntR"/>
</dbReference>
<dbReference type="SMART" id="SM00345">
    <property type="entry name" value="HTH_GNTR"/>
    <property type="match status" value="1"/>
</dbReference>
<dbReference type="Proteomes" id="UP000028302">
    <property type="component" value="Unassembled WGS sequence"/>
</dbReference>
<keyword evidence="6" id="KW-1185">Reference proteome</keyword>
<evidence type="ECO:0000313" key="6">
    <source>
        <dbReference type="Proteomes" id="UP000028302"/>
    </source>
</evidence>
<dbReference type="eggNOG" id="COG2188">
    <property type="taxonomic scope" value="Bacteria"/>
</dbReference>
<dbReference type="OrthoDB" id="6626198at2"/>
<dbReference type="SUPFAM" id="SSF46785">
    <property type="entry name" value="Winged helix' DNA-binding domain"/>
    <property type="match status" value="1"/>
</dbReference>
<reference evidence="5 6" key="1">
    <citation type="submission" date="2013-03" db="EMBL/GenBank/DDBJ databases">
        <title>Salinisphaera hydrothermalis C41B8 Genome Sequencing.</title>
        <authorList>
            <person name="Li C."/>
            <person name="Lai Q."/>
            <person name="Shao Z."/>
        </authorList>
    </citation>
    <scope>NUCLEOTIDE SEQUENCE [LARGE SCALE GENOMIC DNA]</scope>
    <source>
        <strain evidence="5 6">C41B8</strain>
    </source>
</reference>
<dbReference type="PROSITE" id="PS50949">
    <property type="entry name" value="HTH_GNTR"/>
    <property type="match status" value="1"/>
</dbReference>
<proteinExistence type="predicted"/>
<evidence type="ECO:0000256" key="2">
    <source>
        <dbReference type="ARBA" id="ARBA00023125"/>
    </source>
</evidence>
<dbReference type="SUPFAM" id="SSF64288">
    <property type="entry name" value="Chorismate lyase-like"/>
    <property type="match status" value="1"/>
</dbReference>
<dbReference type="STRING" id="1304275.C41B8_09681"/>
<accession>A0A084IL77</accession>
<dbReference type="AlphaFoldDB" id="A0A084IL77"/>
<dbReference type="PATRIC" id="fig|1304275.5.peg.1974"/>